<reference evidence="1" key="1">
    <citation type="journal article" date="2019" name="Sci. Rep.">
        <title>Draft genome of Tanacetum cinerariifolium, the natural source of mosquito coil.</title>
        <authorList>
            <person name="Yamashiro T."/>
            <person name="Shiraishi A."/>
            <person name="Satake H."/>
            <person name="Nakayama K."/>
        </authorList>
    </citation>
    <scope>NUCLEOTIDE SEQUENCE</scope>
</reference>
<evidence type="ECO:0000313" key="1">
    <source>
        <dbReference type="EMBL" id="GFD20306.1"/>
    </source>
</evidence>
<dbReference type="EMBL" id="BKCJ011321215">
    <property type="protein sequence ID" value="GFD20306.1"/>
    <property type="molecule type" value="Genomic_DNA"/>
</dbReference>
<comment type="caution">
    <text evidence="1">The sequence shown here is derived from an EMBL/GenBank/DDBJ whole genome shotgun (WGS) entry which is preliminary data.</text>
</comment>
<name>A0A699UG31_TANCI</name>
<accession>A0A699UG31</accession>
<sequence length="71" mass="8088">MFRLQTLVDAYRLTNLQEATLNALKNNELQFGIVVEEFVDADKVLEAMETEEIQPQISLNALSRVSSFQTL</sequence>
<proteinExistence type="predicted"/>
<dbReference type="AlphaFoldDB" id="A0A699UG31"/>
<organism evidence="1">
    <name type="scientific">Tanacetum cinerariifolium</name>
    <name type="common">Dalmatian daisy</name>
    <name type="synonym">Chrysanthemum cinerariifolium</name>
    <dbReference type="NCBI Taxonomy" id="118510"/>
    <lineage>
        <taxon>Eukaryota</taxon>
        <taxon>Viridiplantae</taxon>
        <taxon>Streptophyta</taxon>
        <taxon>Embryophyta</taxon>
        <taxon>Tracheophyta</taxon>
        <taxon>Spermatophyta</taxon>
        <taxon>Magnoliopsida</taxon>
        <taxon>eudicotyledons</taxon>
        <taxon>Gunneridae</taxon>
        <taxon>Pentapetalae</taxon>
        <taxon>asterids</taxon>
        <taxon>campanulids</taxon>
        <taxon>Asterales</taxon>
        <taxon>Asteraceae</taxon>
        <taxon>Asteroideae</taxon>
        <taxon>Anthemideae</taxon>
        <taxon>Anthemidinae</taxon>
        <taxon>Tanacetum</taxon>
    </lineage>
</organism>
<protein>
    <submittedName>
        <fullName evidence="1">Uncharacterized protein</fullName>
    </submittedName>
</protein>
<gene>
    <name evidence="1" type="ORF">Tci_892275</name>
</gene>